<dbReference type="InterPro" id="IPR010710">
    <property type="entry name" value="DUF1289"/>
</dbReference>
<evidence type="ECO:0000313" key="2">
    <source>
        <dbReference type="Proteomes" id="UP001440612"/>
    </source>
</evidence>
<dbReference type="Proteomes" id="UP001440612">
    <property type="component" value="Chromosome"/>
</dbReference>
<dbReference type="EMBL" id="CP150951">
    <property type="protein sequence ID" value="WZC47480.1"/>
    <property type="molecule type" value="Genomic_DNA"/>
</dbReference>
<reference evidence="2" key="1">
    <citation type="submission" date="2024-04" db="EMBL/GenBank/DDBJ databases">
        <title>Phylogenomic analyses of a clade within the roseobacter group suggest taxonomic reassignments of species of the genera Aestuariivita, Citreicella, Loktanella, Nautella, Pelagibaca, Ruegeria, Thalassobius, Thiobacimonas and Tropicibacter, and the proposal o.</title>
        <authorList>
            <person name="Jeon C.O."/>
        </authorList>
    </citation>
    <scope>NUCLEOTIDE SEQUENCE [LARGE SCALE GENOMIC DNA]</scope>
    <source>
        <strain evidence="2">BS5-3</strain>
    </source>
</reference>
<gene>
    <name evidence="1" type="ORF">AABB29_11135</name>
</gene>
<name>A0ABZ2V085_9RHOB</name>
<evidence type="ECO:0000313" key="1">
    <source>
        <dbReference type="EMBL" id="WZC47480.1"/>
    </source>
</evidence>
<accession>A0ABZ2V085</accession>
<keyword evidence="2" id="KW-1185">Reference proteome</keyword>
<organism evidence="1 2">
    <name type="scientific">Yoonia phaeophyticola</name>
    <dbReference type="NCBI Taxonomy" id="3137369"/>
    <lineage>
        <taxon>Bacteria</taxon>
        <taxon>Pseudomonadati</taxon>
        <taxon>Pseudomonadota</taxon>
        <taxon>Alphaproteobacteria</taxon>
        <taxon>Rhodobacterales</taxon>
        <taxon>Paracoccaceae</taxon>
        <taxon>Yoonia</taxon>
    </lineage>
</organism>
<dbReference type="Pfam" id="PF06945">
    <property type="entry name" value="DUF1289"/>
    <property type="match status" value="1"/>
</dbReference>
<proteinExistence type="predicted"/>
<protein>
    <submittedName>
        <fullName evidence="1">DUF1289 domain-containing protein</fullName>
    </submittedName>
</protein>
<sequence>MPKTPSPCIDVCKFKREGHCIGCSMTKTQKSLFKTLKKDSHRQAFVQMLIAQQEVMGKYKGWRLAYSKKCTKKGAEAPFSLLDKTKP</sequence>
<dbReference type="RefSeq" id="WP_341365600.1">
    <property type="nucleotide sequence ID" value="NZ_CP150951.2"/>
</dbReference>